<proteinExistence type="predicted"/>
<feature type="region of interest" description="Disordered" evidence="1">
    <location>
        <begin position="273"/>
        <end position="328"/>
    </location>
</feature>
<reference evidence="2" key="1">
    <citation type="submission" date="2023-04" db="EMBL/GenBank/DDBJ databases">
        <authorList>
            <person name="Vijverberg K."/>
            <person name="Xiong W."/>
            <person name="Schranz E."/>
        </authorList>
    </citation>
    <scope>NUCLEOTIDE SEQUENCE</scope>
</reference>
<organism evidence="2 3">
    <name type="scientific">Lactuca saligna</name>
    <name type="common">Willowleaf lettuce</name>
    <dbReference type="NCBI Taxonomy" id="75948"/>
    <lineage>
        <taxon>Eukaryota</taxon>
        <taxon>Viridiplantae</taxon>
        <taxon>Streptophyta</taxon>
        <taxon>Embryophyta</taxon>
        <taxon>Tracheophyta</taxon>
        <taxon>Spermatophyta</taxon>
        <taxon>Magnoliopsida</taxon>
        <taxon>eudicotyledons</taxon>
        <taxon>Gunneridae</taxon>
        <taxon>Pentapetalae</taxon>
        <taxon>asterids</taxon>
        <taxon>campanulids</taxon>
        <taxon>Asterales</taxon>
        <taxon>Asteraceae</taxon>
        <taxon>Cichorioideae</taxon>
        <taxon>Cichorieae</taxon>
        <taxon>Lactucinae</taxon>
        <taxon>Lactuca</taxon>
    </lineage>
</organism>
<dbReference type="Pfam" id="PF14009">
    <property type="entry name" value="PADRE"/>
    <property type="match status" value="1"/>
</dbReference>
<keyword evidence="3" id="KW-1185">Reference proteome</keyword>
<evidence type="ECO:0000313" key="3">
    <source>
        <dbReference type="Proteomes" id="UP001177003"/>
    </source>
</evidence>
<feature type="compositionally biased region" description="Basic residues" evidence="1">
    <location>
        <begin position="46"/>
        <end position="57"/>
    </location>
</feature>
<feature type="compositionally biased region" description="Low complexity" evidence="1">
    <location>
        <begin position="285"/>
        <end position="296"/>
    </location>
</feature>
<protein>
    <submittedName>
        <fullName evidence="2">Uncharacterized protein</fullName>
    </submittedName>
</protein>
<feature type="compositionally biased region" description="Polar residues" evidence="1">
    <location>
        <begin position="22"/>
        <end position="32"/>
    </location>
</feature>
<dbReference type="Proteomes" id="UP001177003">
    <property type="component" value="Chromosome 4"/>
</dbReference>
<dbReference type="AlphaFoldDB" id="A0AA35YQ11"/>
<accession>A0AA35YQ11</accession>
<evidence type="ECO:0000313" key="2">
    <source>
        <dbReference type="EMBL" id="CAI9278123.1"/>
    </source>
</evidence>
<feature type="compositionally biased region" description="Basic residues" evidence="1">
    <location>
        <begin position="297"/>
        <end position="306"/>
    </location>
</feature>
<dbReference type="PANTHER" id="PTHR33052">
    <property type="entry name" value="DUF4228 DOMAIN PROTEIN-RELATED"/>
    <property type="match status" value="1"/>
</dbReference>
<evidence type="ECO:0000256" key="1">
    <source>
        <dbReference type="SAM" id="MobiDB-lite"/>
    </source>
</evidence>
<sequence>MKFMNSFQCLMGGNAVQFQASSSVSPTNQSSLPLLDNDNRRNSNMTKKKKKKKKKDRKVIKVFKPDGEINLYHKPIRVSEVMTEEYMVCRSDSFYIGQKIPPLSQHERLQPGHTYFLLPTHLFHSVLSFVTIASFTASSKQDREDSNGNMKMKAAFLKKAAASSCSPFDIQKTSSGTLRIRVSELFISQLMMDQAATAATGNHHHGTELIDLKEAADLLCTTPQLHRDYKQLVVGSRRGWKPKLEMIKETPSKGKRKVKMLFSASISRMKKKIKNNKNVDFPQISSSSASSQSQSSLKKKKKKTKKIVQLPVSLPPSPAYASTISRTK</sequence>
<dbReference type="EMBL" id="OX465080">
    <property type="protein sequence ID" value="CAI9278123.1"/>
    <property type="molecule type" value="Genomic_DNA"/>
</dbReference>
<name>A0AA35YQ11_LACSI</name>
<dbReference type="InterPro" id="IPR025322">
    <property type="entry name" value="PADRE_dom"/>
</dbReference>
<feature type="region of interest" description="Disordered" evidence="1">
    <location>
        <begin position="22"/>
        <end position="57"/>
    </location>
</feature>
<gene>
    <name evidence="2" type="ORF">LSALG_LOCUS18017</name>
</gene>